<evidence type="ECO:0000256" key="4">
    <source>
        <dbReference type="ARBA" id="ARBA00022692"/>
    </source>
</evidence>
<dbReference type="Proteomes" id="UP000236340">
    <property type="component" value="Unassembled WGS sequence"/>
</dbReference>
<evidence type="ECO:0000313" key="10">
    <source>
        <dbReference type="EMBL" id="PNU19286.1"/>
    </source>
</evidence>
<reference evidence="10 11" key="1">
    <citation type="journal article" date="2018" name="Genome Announc.">
        <title>Genome Sequence of Geothermobacter sp. HR-1 Iron Reducer from the Loihi Seamount.</title>
        <authorList>
            <person name="Smith H."/>
            <person name="Abuyen K."/>
            <person name="Tremblay J."/>
            <person name="Savalia P."/>
            <person name="Perez-Rodriguez I."/>
            <person name="Emerson D."/>
            <person name="Tully B."/>
            <person name="Amend J."/>
        </authorList>
    </citation>
    <scope>NUCLEOTIDE SEQUENCE [LARGE SCALE GENOMIC DNA]</scope>
    <source>
        <strain evidence="10 11">HR-1</strain>
    </source>
</reference>
<dbReference type="InterPro" id="IPR001054">
    <property type="entry name" value="A/G_cyclase"/>
</dbReference>
<keyword evidence="3" id="KW-1003">Cell membrane</keyword>
<dbReference type="InterPro" id="IPR050697">
    <property type="entry name" value="Adenylyl/Guanylyl_Cyclase_3/4"/>
</dbReference>
<dbReference type="FunFam" id="3.30.70.1230:FF:000016">
    <property type="entry name" value="Adenylate/guanylate cyclase domain-containing protein"/>
    <property type="match status" value="1"/>
</dbReference>
<dbReference type="Pfam" id="PF17203">
    <property type="entry name" value="sCache_3_2"/>
    <property type="match status" value="1"/>
</dbReference>
<evidence type="ECO:0000256" key="5">
    <source>
        <dbReference type="ARBA" id="ARBA00022989"/>
    </source>
</evidence>
<dbReference type="EMBL" id="PPFX01000034">
    <property type="protein sequence ID" value="PNU19286.1"/>
    <property type="molecule type" value="Genomic_DNA"/>
</dbReference>
<dbReference type="CDD" id="cd07302">
    <property type="entry name" value="CHD"/>
    <property type="match status" value="1"/>
</dbReference>
<comment type="subcellular location">
    <subcellularLocation>
        <location evidence="1">Cell membrane</location>
        <topology evidence="1">Multi-pass membrane protein</topology>
    </subcellularLocation>
</comment>
<dbReference type="Gene3D" id="3.30.450.20">
    <property type="entry name" value="PAS domain"/>
    <property type="match status" value="1"/>
</dbReference>
<dbReference type="PROSITE" id="PS50125">
    <property type="entry name" value="GUANYLATE_CYCLASE_2"/>
    <property type="match status" value="1"/>
</dbReference>
<feature type="transmembrane region" description="Helical" evidence="7">
    <location>
        <begin position="199"/>
        <end position="220"/>
    </location>
</feature>
<dbReference type="SUPFAM" id="SSF158472">
    <property type="entry name" value="HAMP domain-like"/>
    <property type="match status" value="1"/>
</dbReference>
<evidence type="ECO:0000256" key="2">
    <source>
        <dbReference type="ARBA" id="ARBA00005381"/>
    </source>
</evidence>
<keyword evidence="6 7" id="KW-0472">Membrane</keyword>
<evidence type="ECO:0000256" key="6">
    <source>
        <dbReference type="ARBA" id="ARBA00023136"/>
    </source>
</evidence>
<dbReference type="InterPro" id="IPR033463">
    <property type="entry name" value="sCache_3"/>
</dbReference>
<evidence type="ECO:0000259" key="8">
    <source>
        <dbReference type="PROSITE" id="PS50125"/>
    </source>
</evidence>
<protein>
    <recommendedName>
        <fullName evidence="12">Adenylate cyclase</fullName>
    </recommendedName>
</protein>
<dbReference type="SMART" id="SM00044">
    <property type="entry name" value="CYCc"/>
    <property type="match status" value="1"/>
</dbReference>
<keyword evidence="4 7" id="KW-0812">Transmembrane</keyword>
<organism evidence="10 11">
    <name type="scientific">Geothermobacter hydrogeniphilus</name>
    <dbReference type="NCBI Taxonomy" id="1969733"/>
    <lineage>
        <taxon>Bacteria</taxon>
        <taxon>Pseudomonadati</taxon>
        <taxon>Thermodesulfobacteriota</taxon>
        <taxon>Desulfuromonadia</taxon>
        <taxon>Desulfuromonadales</taxon>
        <taxon>Geothermobacteraceae</taxon>
        <taxon>Geothermobacter</taxon>
    </lineage>
</organism>
<evidence type="ECO:0000256" key="1">
    <source>
        <dbReference type="ARBA" id="ARBA00004651"/>
    </source>
</evidence>
<dbReference type="CDD" id="cd06225">
    <property type="entry name" value="HAMP"/>
    <property type="match status" value="1"/>
</dbReference>
<dbReference type="AlphaFoldDB" id="A0A2K2H7J4"/>
<dbReference type="Pfam" id="PF00672">
    <property type="entry name" value="HAMP"/>
    <property type="match status" value="1"/>
</dbReference>
<dbReference type="Gene3D" id="3.30.70.1230">
    <property type="entry name" value="Nucleotide cyclase"/>
    <property type="match status" value="1"/>
</dbReference>
<evidence type="ECO:0000256" key="7">
    <source>
        <dbReference type="SAM" id="Phobius"/>
    </source>
</evidence>
<feature type="domain" description="HAMP" evidence="9">
    <location>
        <begin position="219"/>
        <end position="271"/>
    </location>
</feature>
<dbReference type="GO" id="GO:0035556">
    <property type="term" value="P:intracellular signal transduction"/>
    <property type="evidence" value="ECO:0007669"/>
    <property type="project" value="InterPro"/>
</dbReference>
<gene>
    <name evidence="10" type="ORF">C2E25_13155</name>
</gene>
<dbReference type="SUPFAM" id="SSF103190">
    <property type="entry name" value="Sensory domain-like"/>
    <property type="match status" value="1"/>
</dbReference>
<comment type="caution">
    <text evidence="10">The sequence shown here is derived from an EMBL/GenBank/DDBJ whole genome shotgun (WGS) entry which is preliminary data.</text>
</comment>
<feature type="transmembrane region" description="Helical" evidence="7">
    <location>
        <begin position="36"/>
        <end position="55"/>
    </location>
</feature>
<dbReference type="PANTHER" id="PTHR43081:SF1">
    <property type="entry name" value="ADENYLATE CYCLASE, TERMINAL-DIFFERENTIATION SPECIFIC"/>
    <property type="match status" value="1"/>
</dbReference>
<evidence type="ECO:0000259" key="9">
    <source>
        <dbReference type="PROSITE" id="PS50885"/>
    </source>
</evidence>
<comment type="similarity">
    <text evidence="2">Belongs to the adenylyl cyclase class-3 family.</text>
</comment>
<dbReference type="GO" id="GO:0004016">
    <property type="term" value="F:adenylate cyclase activity"/>
    <property type="evidence" value="ECO:0007669"/>
    <property type="project" value="UniProtKB-ARBA"/>
</dbReference>
<feature type="domain" description="Guanylate cyclase" evidence="8">
    <location>
        <begin position="305"/>
        <end position="437"/>
    </location>
</feature>
<accession>A0A2K2H7J4</accession>
<dbReference type="InterPro" id="IPR029151">
    <property type="entry name" value="Sensor-like_sf"/>
</dbReference>
<dbReference type="Pfam" id="PF00211">
    <property type="entry name" value="Guanylate_cyc"/>
    <property type="match status" value="1"/>
</dbReference>
<name>A0A2K2H7J4_9BACT</name>
<dbReference type="InterPro" id="IPR003660">
    <property type="entry name" value="HAMP_dom"/>
</dbReference>
<proteinExistence type="inferred from homology"/>
<sequence>MKKPVSISKKPSASWPSSRRSAMADTGLFASLRFKFALLLALFGGLLMLSVVVLLEQNIRHSLYRENIDKGLGIARAIAFNAEDPLLTGDDLYLFSAVKNARKAPGIDYALVVDLKGKIRAADDVGRVGRNFTSSPRNEVVKQGERYRVIRIIGSRDAVLDLQVPVYSVAETPVLLGEIHLGLSETPIRNEILAMRYRMALLALVALFAGSIAAFILAGFSIRPVLALVKGVKAIGEGNLDQHIDLKRRDEIGVLTTAFNDMAASLREKEFIKNTFERYLSKPLTKIILEHRDDIKLGGEEKEVSILFSDIRRFTTLAERLPPAQILELLNAYFTTMIDIVVDNEGMVDKLMGDSVMALFGAPISLGNDPLRAVQCALDMQRAVIDFNRAQTEKGLPALEMGIGINTGPVVAGNIGSARRMEYTVIGDNVNVAARLQGLAGPGEILISAATWERVRDQVEATAMPPMTLKGKEHPVDVYRVDGLRFTAEDETGCDRA</sequence>
<evidence type="ECO:0000313" key="11">
    <source>
        <dbReference type="Proteomes" id="UP000236340"/>
    </source>
</evidence>
<evidence type="ECO:0000256" key="3">
    <source>
        <dbReference type="ARBA" id="ARBA00022475"/>
    </source>
</evidence>
<dbReference type="PROSITE" id="PS50885">
    <property type="entry name" value="HAMP"/>
    <property type="match status" value="1"/>
</dbReference>
<keyword evidence="5 7" id="KW-1133">Transmembrane helix</keyword>
<dbReference type="GO" id="GO:0006171">
    <property type="term" value="P:cAMP biosynthetic process"/>
    <property type="evidence" value="ECO:0007669"/>
    <property type="project" value="TreeGrafter"/>
</dbReference>
<evidence type="ECO:0008006" key="12">
    <source>
        <dbReference type="Google" id="ProtNLM"/>
    </source>
</evidence>
<dbReference type="InterPro" id="IPR029787">
    <property type="entry name" value="Nucleotide_cyclase"/>
</dbReference>
<dbReference type="SMART" id="SM00304">
    <property type="entry name" value="HAMP"/>
    <property type="match status" value="1"/>
</dbReference>
<dbReference type="SUPFAM" id="SSF55073">
    <property type="entry name" value="Nucleotide cyclase"/>
    <property type="match status" value="1"/>
</dbReference>
<dbReference type="Gene3D" id="1.10.8.500">
    <property type="entry name" value="HAMP domain in histidine kinase"/>
    <property type="match status" value="1"/>
</dbReference>
<dbReference type="PANTHER" id="PTHR43081">
    <property type="entry name" value="ADENYLATE CYCLASE, TERMINAL-DIFFERENTIATION SPECIFIC-RELATED"/>
    <property type="match status" value="1"/>
</dbReference>
<dbReference type="GO" id="GO:0005886">
    <property type="term" value="C:plasma membrane"/>
    <property type="evidence" value="ECO:0007669"/>
    <property type="project" value="UniProtKB-SubCell"/>
</dbReference>